<dbReference type="AlphaFoldDB" id="A0A0S4KS60"/>
<organism evidence="1 2">
    <name type="scientific">Candidatus Nitrospira inopinata</name>
    <dbReference type="NCBI Taxonomy" id="1715989"/>
    <lineage>
        <taxon>Bacteria</taxon>
        <taxon>Pseudomonadati</taxon>
        <taxon>Nitrospirota</taxon>
        <taxon>Nitrospiria</taxon>
        <taxon>Nitrospirales</taxon>
        <taxon>Nitrospiraceae</taxon>
        <taxon>Nitrospira</taxon>
    </lineage>
</organism>
<keyword evidence="2" id="KW-1185">Reference proteome</keyword>
<accession>A0A0S4KS60</accession>
<gene>
    <name evidence="1" type="ORF">NITINOP_0171</name>
</gene>
<name>A0A0S4KS60_9BACT</name>
<dbReference type="Proteomes" id="UP000066284">
    <property type="component" value="Chromosome 1"/>
</dbReference>
<evidence type="ECO:0000313" key="1">
    <source>
        <dbReference type="EMBL" id="CUQ65147.1"/>
    </source>
</evidence>
<dbReference type="STRING" id="1715989.NITINOP_0171"/>
<dbReference type="KEGG" id="nio:NITINOP_0171"/>
<sequence length="94" mass="9720">MRSIGFIIIAVGVFLALGEGGDPSAYAKTIEAGDSSSSWSGTGELMELGDGEQVVDGINGIVGIVKGVLISRHRDARQDDRSLIQAGLSGTRES</sequence>
<evidence type="ECO:0000313" key="2">
    <source>
        <dbReference type="Proteomes" id="UP000066284"/>
    </source>
</evidence>
<proteinExistence type="predicted"/>
<reference evidence="2" key="1">
    <citation type="submission" date="2015-09" db="EMBL/GenBank/DDBJ databases">
        <authorList>
            <person name="Daims H."/>
        </authorList>
    </citation>
    <scope>NUCLEOTIDE SEQUENCE [LARGE SCALE GENOMIC DNA]</scope>
</reference>
<protein>
    <submittedName>
        <fullName evidence="1">Uncharacterized protein</fullName>
    </submittedName>
</protein>
<dbReference type="EMBL" id="LN885086">
    <property type="protein sequence ID" value="CUQ65147.1"/>
    <property type="molecule type" value="Genomic_DNA"/>
</dbReference>